<feature type="domain" description="Tyr recombinase" evidence="4">
    <location>
        <begin position="7"/>
        <end position="280"/>
    </location>
</feature>
<evidence type="ECO:0000256" key="2">
    <source>
        <dbReference type="ARBA" id="ARBA00023125"/>
    </source>
</evidence>
<dbReference type="PANTHER" id="PTHR30349:SF41">
    <property type="entry name" value="INTEGRASE_RECOMBINASE PROTEIN MJ0367-RELATED"/>
    <property type="match status" value="1"/>
</dbReference>
<dbReference type="InterPro" id="IPR050090">
    <property type="entry name" value="Tyrosine_recombinase_XerCD"/>
</dbReference>
<dbReference type="GO" id="GO:0006310">
    <property type="term" value="P:DNA recombination"/>
    <property type="evidence" value="ECO:0007669"/>
    <property type="project" value="UniProtKB-KW"/>
</dbReference>
<evidence type="ECO:0000256" key="3">
    <source>
        <dbReference type="ARBA" id="ARBA00023172"/>
    </source>
</evidence>
<comment type="similarity">
    <text evidence="1">Belongs to the 'phage' integrase family.</text>
</comment>
<sequence length="283" mass="32388">MKIQGHGQAKVLTPQERELFLNEGLLCQRDRTLNELCYYTACRISEARQTRYEDVFYEDQVRDTIVLRKCITKGQQATRSIPTHPKLAQSLEKYIQDSRELLEIKQVVEQWDYKSLSCGNVFNSFQEIVCPKCASLVIATAGKSRGKQLYKCKSCLYRFLVRTAFVEYPELKDAVIRLGVSSSMTYGFLFLNSKNPYLFPGQGGNGCLSRTTAKQIFMEARERVNLVGASTHSWRRTALTEMHKAGVPLRVIQKISGHVRLKNLQKYLEVSREEVESAVMILP</sequence>
<dbReference type="PROSITE" id="PS51898">
    <property type="entry name" value="TYR_RECOMBINASE"/>
    <property type="match status" value="1"/>
</dbReference>
<organism evidence="5">
    <name type="scientific">uncultured Coleofasciculus sp</name>
    <dbReference type="NCBI Taxonomy" id="1267456"/>
    <lineage>
        <taxon>Bacteria</taxon>
        <taxon>Bacillati</taxon>
        <taxon>Cyanobacteriota</taxon>
        <taxon>Cyanophyceae</taxon>
        <taxon>Coleofasciculales</taxon>
        <taxon>Coleofasciculaceae</taxon>
        <taxon>Coleofasciculus</taxon>
        <taxon>environmental samples</taxon>
    </lineage>
</organism>
<keyword evidence="3" id="KW-0233">DNA recombination</keyword>
<evidence type="ECO:0000256" key="1">
    <source>
        <dbReference type="ARBA" id="ARBA00008857"/>
    </source>
</evidence>
<dbReference type="PANTHER" id="PTHR30349">
    <property type="entry name" value="PHAGE INTEGRASE-RELATED"/>
    <property type="match status" value="1"/>
</dbReference>
<dbReference type="Gene3D" id="1.10.443.10">
    <property type="entry name" value="Intergrase catalytic core"/>
    <property type="match status" value="1"/>
</dbReference>
<evidence type="ECO:0000259" key="4">
    <source>
        <dbReference type="PROSITE" id="PS51898"/>
    </source>
</evidence>
<keyword evidence="2" id="KW-0238">DNA-binding</keyword>
<proteinExistence type="inferred from homology"/>
<dbReference type="InterPro" id="IPR013762">
    <property type="entry name" value="Integrase-like_cat_sf"/>
</dbReference>
<dbReference type="InterPro" id="IPR011010">
    <property type="entry name" value="DNA_brk_join_enz"/>
</dbReference>
<dbReference type="SUPFAM" id="SSF56349">
    <property type="entry name" value="DNA breaking-rejoining enzymes"/>
    <property type="match status" value="1"/>
</dbReference>
<accession>A0A6J4JC11</accession>
<evidence type="ECO:0000313" key="5">
    <source>
        <dbReference type="EMBL" id="CAA9273447.1"/>
    </source>
</evidence>
<reference evidence="5" key="1">
    <citation type="submission" date="2020-02" db="EMBL/GenBank/DDBJ databases">
        <authorList>
            <person name="Meier V. D."/>
        </authorList>
    </citation>
    <scope>NUCLEOTIDE SEQUENCE</scope>
    <source>
        <strain evidence="5">AVDCRST_MAG92</strain>
    </source>
</reference>
<dbReference type="InterPro" id="IPR002104">
    <property type="entry name" value="Integrase_catalytic"/>
</dbReference>
<gene>
    <name evidence="5" type="ORF">AVDCRST_MAG92-3097</name>
</gene>
<dbReference type="CDD" id="cd00397">
    <property type="entry name" value="DNA_BRE_C"/>
    <property type="match status" value="1"/>
</dbReference>
<dbReference type="EMBL" id="CADCTM010000511">
    <property type="protein sequence ID" value="CAA9273447.1"/>
    <property type="molecule type" value="Genomic_DNA"/>
</dbReference>
<dbReference type="Pfam" id="PF00589">
    <property type="entry name" value="Phage_integrase"/>
    <property type="match status" value="1"/>
</dbReference>
<dbReference type="AlphaFoldDB" id="A0A6J4JC11"/>
<name>A0A6J4JC11_9CYAN</name>
<dbReference type="GO" id="GO:0015074">
    <property type="term" value="P:DNA integration"/>
    <property type="evidence" value="ECO:0007669"/>
    <property type="project" value="InterPro"/>
</dbReference>
<dbReference type="GO" id="GO:0003677">
    <property type="term" value="F:DNA binding"/>
    <property type="evidence" value="ECO:0007669"/>
    <property type="project" value="UniProtKB-KW"/>
</dbReference>
<protein>
    <recommendedName>
        <fullName evidence="4">Tyr recombinase domain-containing protein</fullName>
    </recommendedName>
</protein>